<name>A0A9D0ZCT7_9FIRM</name>
<dbReference type="Proteomes" id="UP000824262">
    <property type="component" value="Unassembled WGS sequence"/>
</dbReference>
<dbReference type="PANTHER" id="PTHR43649">
    <property type="entry name" value="ARABINOSE-BINDING PROTEIN-RELATED"/>
    <property type="match status" value="1"/>
</dbReference>
<dbReference type="Pfam" id="PF13416">
    <property type="entry name" value="SBP_bac_8"/>
    <property type="match status" value="1"/>
</dbReference>
<dbReference type="PANTHER" id="PTHR43649:SF17">
    <property type="entry name" value="ABC TRANSPORTER SOLUTE BINDING PROTEIN-SUGAR TRANSPORT"/>
    <property type="match status" value="1"/>
</dbReference>
<dbReference type="InterPro" id="IPR022627">
    <property type="entry name" value="DUF3502"/>
</dbReference>
<dbReference type="SUPFAM" id="SSF53850">
    <property type="entry name" value="Periplasmic binding protein-like II"/>
    <property type="match status" value="1"/>
</dbReference>
<reference evidence="2" key="2">
    <citation type="journal article" date="2021" name="PeerJ">
        <title>Extensive microbial diversity within the chicken gut microbiome revealed by metagenomics and culture.</title>
        <authorList>
            <person name="Gilroy R."/>
            <person name="Ravi A."/>
            <person name="Getino M."/>
            <person name="Pursley I."/>
            <person name="Horton D.L."/>
            <person name="Alikhan N.F."/>
            <person name="Baker D."/>
            <person name="Gharbi K."/>
            <person name="Hall N."/>
            <person name="Watson M."/>
            <person name="Adriaenssens E.M."/>
            <person name="Foster-Nyarko E."/>
            <person name="Jarju S."/>
            <person name="Secka A."/>
            <person name="Antonio M."/>
            <person name="Oren A."/>
            <person name="Chaudhuri R.R."/>
            <person name="La Ragione R."/>
            <person name="Hildebrand F."/>
            <person name="Pallen M.J."/>
        </authorList>
    </citation>
    <scope>NUCLEOTIDE SEQUENCE</scope>
    <source>
        <strain evidence="2">ChiBcolR7-354</strain>
    </source>
</reference>
<evidence type="ECO:0000313" key="2">
    <source>
        <dbReference type="EMBL" id="HIQ78103.1"/>
    </source>
</evidence>
<comment type="caution">
    <text evidence="2">The sequence shown here is derived from an EMBL/GenBank/DDBJ whole genome shotgun (WGS) entry which is preliminary data.</text>
</comment>
<accession>A0A9D0ZCT7</accession>
<gene>
    <name evidence="2" type="ORF">IAB77_02460</name>
</gene>
<reference evidence="2" key="1">
    <citation type="submission" date="2020-10" db="EMBL/GenBank/DDBJ databases">
        <authorList>
            <person name="Gilroy R."/>
        </authorList>
    </citation>
    <scope>NUCLEOTIDE SEQUENCE</scope>
    <source>
        <strain evidence="2">ChiBcolR7-354</strain>
    </source>
</reference>
<dbReference type="PROSITE" id="PS51257">
    <property type="entry name" value="PROKAR_LIPOPROTEIN"/>
    <property type="match status" value="1"/>
</dbReference>
<feature type="domain" description="DUF3502" evidence="1">
    <location>
        <begin position="417"/>
        <end position="483"/>
    </location>
</feature>
<evidence type="ECO:0000313" key="3">
    <source>
        <dbReference type="Proteomes" id="UP000824262"/>
    </source>
</evidence>
<proteinExistence type="predicted"/>
<dbReference type="Gene3D" id="3.40.190.10">
    <property type="entry name" value="Periplasmic binding protein-like II"/>
    <property type="match status" value="1"/>
</dbReference>
<dbReference type="InterPro" id="IPR006059">
    <property type="entry name" value="SBP"/>
</dbReference>
<dbReference type="InterPro" id="IPR050490">
    <property type="entry name" value="Bact_solute-bd_prot1"/>
</dbReference>
<sequence length="491" mass="54249">MKKRAAIAIAAVIVLAAAAAGCFFLLGDGAELREDAAEDTVELVYYTIGDPDEDLELVNGAINELLLERYGFTIDYRKVGWNEYENQLTALINTHSGFDIAFAWAQNYQSNAAAGHFLDLTDMLDGHSALYGAVDERFWRGVAVDGRIYGVPTNKELATPLHFLYSAGLVEKYGVDIEKYGSIASLEGVLAEIAANEPDCIPLFFDASHVGLLATLGYEYAAYSDLPLVVRTSDRSCEVLSAFEQADVLEMLRTLHRYYELGYINEDAAIRTTLSRFSDEEVFLRMASGGPDSAASYSQTFGYPIVVHQAGESIVTSESTQGGIMAVSAYTAHPEECLTFLEALNTDAELRNLFNYGIEGVHYTLTDSGQVHTISDGYTGVEYTQGNWFILRTREGESRDKWETYREFNDSARESHLLGFIPSYEGLEDERDAVASVYQRYSAALFTGTVDPDIYVPRFLEELEAAGIEALRAGFQEQIDAFLGADREETA</sequence>
<dbReference type="EMBL" id="DVGA01000030">
    <property type="protein sequence ID" value="HIQ78103.1"/>
    <property type="molecule type" value="Genomic_DNA"/>
</dbReference>
<evidence type="ECO:0000259" key="1">
    <source>
        <dbReference type="Pfam" id="PF12010"/>
    </source>
</evidence>
<dbReference type="Pfam" id="PF12010">
    <property type="entry name" value="DUF3502"/>
    <property type="match status" value="1"/>
</dbReference>
<organism evidence="2 3">
    <name type="scientific">Candidatus Scatomorpha intestinavium</name>
    <dbReference type="NCBI Taxonomy" id="2840922"/>
    <lineage>
        <taxon>Bacteria</taxon>
        <taxon>Bacillati</taxon>
        <taxon>Bacillota</taxon>
        <taxon>Clostridia</taxon>
        <taxon>Eubacteriales</taxon>
        <taxon>Candidatus Scatomorpha</taxon>
    </lineage>
</organism>
<protein>
    <submittedName>
        <fullName evidence="2">ABC transporter substrate-binding protein</fullName>
    </submittedName>
</protein>
<dbReference type="AlphaFoldDB" id="A0A9D0ZCT7"/>